<dbReference type="KEGG" id="lbc:LACBIDRAFT_328990"/>
<dbReference type="InParanoid" id="B0DGP5"/>
<keyword evidence="2" id="KW-1185">Reference proteome</keyword>
<dbReference type="HOGENOM" id="CLU_1219868_0_0_1"/>
<sequence length="227" mass="24804">MYTCHYTVENAYLFTTDSTGIKRKATPPFGPQVSKRAQILVINPIASLVKLQPRHNHKSLPLPPSLSTTSCLSTVSSSTPTPNTYAWRSLEGVEHCQQLHHTNQPRTRTRCHVDTLLTNLNIMVDVPSPVTSGSLACKLPTSTYDVYGLPANVYIPSLDYFTPHVANMSLTACRHVTSTTSQRRGHMGESIMIAGKGAIGGDVARMVSWEWAGPDTSIPASLEPDPY</sequence>
<reference evidence="1 2" key="1">
    <citation type="journal article" date="2008" name="Nature">
        <title>The genome of Laccaria bicolor provides insights into mycorrhizal symbiosis.</title>
        <authorList>
            <person name="Martin F."/>
            <person name="Aerts A."/>
            <person name="Ahren D."/>
            <person name="Brun A."/>
            <person name="Danchin E.G.J."/>
            <person name="Duchaussoy F."/>
            <person name="Gibon J."/>
            <person name="Kohler A."/>
            <person name="Lindquist E."/>
            <person name="Pereda V."/>
            <person name="Salamov A."/>
            <person name="Shapiro H.J."/>
            <person name="Wuyts J."/>
            <person name="Blaudez D."/>
            <person name="Buee M."/>
            <person name="Brokstein P."/>
            <person name="Canbaeck B."/>
            <person name="Cohen D."/>
            <person name="Courty P.E."/>
            <person name="Coutinho P.M."/>
            <person name="Delaruelle C."/>
            <person name="Detter J.C."/>
            <person name="Deveau A."/>
            <person name="DiFazio S."/>
            <person name="Duplessis S."/>
            <person name="Fraissinet-Tachet L."/>
            <person name="Lucic E."/>
            <person name="Frey-Klett P."/>
            <person name="Fourrey C."/>
            <person name="Feussner I."/>
            <person name="Gay G."/>
            <person name="Grimwood J."/>
            <person name="Hoegger P.J."/>
            <person name="Jain P."/>
            <person name="Kilaru S."/>
            <person name="Labbe J."/>
            <person name="Lin Y.C."/>
            <person name="Legue V."/>
            <person name="Le Tacon F."/>
            <person name="Marmeisse R."/>
            <person name="Melayah D."/>
            <person name="Montanini B."/>
            <person name="Muratet M."/>
            <person name="Nehls U."/>
            <person name="Niculita-Hirzel H."/>
            <person name="Oudot-Le Secq M.P."/>
            <person name="Peter M."/>
            <person name="Quesneville H."/>
            <person name="Rajashekar B."/>
            <person name="Reich M."/>
            <person name="Rouhier N."/>
            <person name="Schmutz J."/>
            <person name="Yin T."/>
            <person name="Chalot M."/>
            <person name="Henrissat B."/>
            <person name="Kuees U."/>
            <person name="Lucas S."/>
            <person name="Van de Peer Y."/>
            <person name="Podila G.K."/>
            <person name="Polle A."/>
            <person name="Pukkila P.J."/>
            <person name="Richardson P.M."/>
            <person name="Rouze P."/>
            <person name="Sanders I.R."/>
            <person name="Stajich J.E."/>
            <person name="Tunlid A."/>
            <person name="Tuskan G."/>
            <person name="Grigoriev I.V."/>
        </authorList>
    </citation>
    <scope>NUCLEOTIDE SEQUENCE [LARGE SCALE GENOMIC DNA]</scope>
    <source>
        <strain evidence="2">S238N-H82 / ATCC MYA-4686</strain>
    </source>
</reference>
<name>B0DGP5_LACBS</name>
<dbReference type="GeneID" id="6078789"/>
<dbReference type="Proteomes" id="UP000001194">
    <property type="component" value="Unassembled WGS sequence"/>
</dbReference>
<accession>B0DGP5</accession>
<dbReference type="EMBL" id="DS547109">
    <property type="protein sequence ID" value="EDR06305.1"/>
    <property type="molecule type" value="Genomic_DNA"/>
</dbReference>
<protein>
    <submittedName>
        <fullName evidence="1">Predicted protein</fullName>
    </submittedName>
</protein>
<organism evidence="2">
    <name type="scientific">Laccaria bicolor (strain S238N-H82 / ATCC MYA-4686)</name>
    <name type="common">Bicoloured deceiver</name>
    <name type="synonym">Laccaria laccata var. bicolor</name>
    <dbReference type="NCBI Taxonomy" id="486041"/>
    <lineage>
        <taxon>Eukaryota</taxon>
        <taxon>Fungi</taxon>
        <taxon>Dikarya</taxon>
        <taxon>Basidiomycota</taxon>
        <taxon>Agaricomycotina</taxon>
        <taxon>Agaricomycetes</taxon>
        <taxon>Agaricomycetidae</taxon>
        <taxon>Agaricales</taxon>
        <taxon>Agaricineae</taxon>
        <taxon>Hydnangiaceae</taxon>
        <taxon>Laccaria</taxon>
    </lineage>
</organism>
<proteinExistence type="predicted"/>
<gene>
    <name evidence="1" type="ORF">LACBIDRAFT_328990</name>
</gene>
<evidence type="ECO:0000313" key="2">
    <source>
        <dbReference type="Proteomes" id="UP000001194"/>
    </source>
</evidence>
<evidence type="ECO:0000313" key="1">
    <source>
        <dbReference type="EMBL" id="EDR06305.1"/>
    </source>
</evidence>
<dbReference type="RefSeq" id="XP_001883166.1">
    <property type="nucleotide sequence ID" value="XM_001883131.1"/>
</dbReference>
<dbReference type="AlphaFoldDB" id="B0DGP5"/>